<keyword evidence="2" id="KW-1185">Reference proteome</keyword>
<dbReference type="AlphaFoldDB" id="A0A2G9G844"/>
<gene>
    <name evidence="1" type="ORF">CDL12_26024</name>
</gene>
<protein>
    <recommendedName>
        <fullName evidence="3">Rx N-terminal domain-containing protein</fullName>
    </recommendedName>
</protein>
<organism evidence="1 2">
    <name type="scientific">Handroanthus impetiginosus</name>
    <dbReference type="NCBI Taxonomy" id="429701"/>
    <lineage>
        <taxon>Eukaryota</taxon>
        <taxon>Viridiplantae</taxon>
        <taxon>Streptophyta</taxon>
        <taxon>Embryophyta</taxon>
        <taxon>Tracheophyta</taxon>
        <taxon>Spermatophyta</taxon>
        <taxon>Magnoliopsida</taxon>
        <taxon>eudicotyledons</taxon>
        <taxon>Gunneridae</taxon>
        <taxon>Pentapetalae</taxon>
        <taxon>asterids</taxon>
        <taxon>lamiids</taxon>
        <taxon>Lamiales</taxon>
        <taxon>Bignoniaceae</taxon>
        <taxon>Crescentiina</taxon>
        <taxon>Tabebuia alliance</taxon>
        <taxon>Handroanthus</taxon>
    </lineage>
</organism>
<evidence type="ECO:0000313" key="1">
    <source>
        <dbReference type="EMBL" id="PIN01468.1"/>
    </source>
</evidence>
<sequence length="111" mass="12495">MAYYAALVSLKLTIKRLLESPNVSFLSPCQEILEYAYKQVGSLQQVLDGLEEQLLKNSTREEVIALTGQIRDAACKLEDSLEFHVSDQFFSQSESLGWGCPPVILSLTRRK</sequence>
<dbReference type="Gene3D" id="1.20.5.4130">
    <property type="match status" value="1"/>
</dbReference>
<accession>A0A2G9G844</accession>
<proteinExistence type="predicted"/>
<dbReference type="OrthoDB" id="891293at2759"/>
<evidence type="ECO:0000313" key="2">
    <source>
        <dbReference type="Proteomes" id="UP000231279"/>
    </source>
</evidence>
<evidence type="ECO:0008006" key="3">
    <source>
        <dbReference type="Google" id="ProtNLM"/>
    </source>
</evidence>
<dbReference type="EMBL" id="NKXS01006409">
    <property type="protein sequence ID" value="PIN01468.1"/>
    <property type="molecule type" value="Genomic_DNA"/>
</dbReference>
<name>A0A2G9G844_9LAMI</name>
<dbReference type="Proteomes" id="UP000231279">
    <property type="component" value="Unassembled WGS sequence"/>
</dbReference>
<comment type="caution">
    <text evidence="1">The sequence shown here is derived from an EMBL/GenBank/DDBJ whole genome shotgun (WGS) entry which is preliminary data.</text>
</comment>
<reference evidence="2" key="1">
    <citation type="journal article" date="2018" name="Gigascience">
        <title>Genome assembly of the Pink Ipe (Handroanthus impetiginosus, Bignoniaceae), a highly valued, ecologically keystone Neotropical timber forest tree.</title>
        <authorList>
            <person name="Silva-Junior O.B."/>
            <person name="Grattapaglia D."/>
            <person name="Novaes E."/>
            <person name="Collevatti R.G."/>
        </authorList>
    </citation>
    <scope>NUCLEOTIDE SEQUENCE [LARGE SCALE GENOMIC DNA]</scope>
    <source>
        <strain evidence="2">cv. UFG-1</strain>
    </source>
</reference>